<protein>
    <submittedName>
        <fullName evidence="1">Uncharacterized protein</fullName>
    </submittedName>
</protein>
<keyword evidence="2" id="KW-1185">Reference proteome</keyword>
<dbReference type="Proteomes" id="UP001314261">
    <property type="component" value="Unassembled WGS sequence"/>
</dbReference>
<proteinExistence type="predicted"/>
<accession>A0ABN9YRU9</accession>
<comment type="caution">
    <text evidence="1">The sequence shown here is derived from an EMBL/GenBank/DDBJ whole genome shotgun (WGS) entry which is preliminary data.</text>
</comment>
<organism evidence="1 2">
    <name type="scientific">Fructobacillus fructosus</name>
    <dbReference type="NCBI Taxonomy" id="1631"/>
    <lineage>
        <taxon>Bacteria</taxon>
        <taxon>Bacillati</taxon>
        <taxon>Bacillota</taxon>
        <taxon>Bacilli</taxon>
        <taxon>Lactobacillales</taxon>
        <taxon>Lactobacillaceae</taxon>
        <taxon>Fructobacillus</taxon>
    </lineage>
</organism>
<gene>
    <name evidence="1" type="ORF">R54839_PPFHFPJH_00866</name>
</gene>
<evidence type="ECO:0000313" key="2">
    <source>
        <dbReference type="Proteomes" id="UP001314261"/>
    </source>
</evidence>
<sequence length="90" mass="10390">MIWYFKYDPQTFELLPGAIYAEEQPSNSTTVDPAGTPFPVFNVTKQTWESDPVKLAELEERQKNQPQVQDVQKQIADLYARVLNQELKGM</sequence>
<name>A0ABN9YRU9_9LACO</name>
<dbReference type="RefSeq" id="WP_338346168.1">
    <property type="nucleotide sequence ID" value="NZ_CAUZLR010000005.1"/>
</dbReference>
<reference evidence="1 2" key="1">
    <citation type="submission" date="2023-10" db="EMBL/GenBank/DDBJ databases">
        <authorList>
            <person name="Botero Cardona J."/>
        </authorList>
    </citation>
    <scope>NUCLEOTIDE SEQUENCE [LARGE SCALE GENOMIC DNA]</scope>
    <source>
        <strain evidence="1 2">R-54839</strain>
    </source>
</reference>
<evidence type="ECO:0000313" key="1">
    <source>
        <dbReference type="EMBL" id="CAK1240393.1"/>
    </source>
</evidence>
<dbReference type="EMBL" id="CAUZLR010000005">
    <property type="protein sequence ID" value="CAK1240393.1"/>
    <property type="molecule type" value="Genomic_DNA"/>
</dbReference>